<proteinExistence type="predicted"/>
<protein>
    <recommendedName>
        <fullName evidence="2">DNA primase TraC</fullName>
    </recommendedName>
</protein>
<dbReference type="EMBL" id="VSSQ01000010">
    <property type="protein sequence ID" value="MPL59588.1"/>
    <property type="molecule type" value="Genomic_DNA"/>
</dbReference>
<evidence type="ECO:0008006" key="2">
    <source>
        <dbReference type="Google" id="ProtNLM"/>
    </source>
</evidence>
<name>A0A644SY17_9ZZZZ</name>
<accession>A0A644SY17</accession>
<gene>
    <name evidence="1" type="ORF">SDC9_05142</name>
</gene>
<evidence type="ECO:0000313" key="1">
    <source>
        <dbReference type="EMBL" id="MPL59588.1"/>
    </source>
</evidence>
<comment type="caution">
    <text evidence="1">The sequence shown here is derived from an EMBL/GenBank/DDBJ whole genome shotgun (WGS) entry which is preliminary data.</text>
</comment>
<dbReference type="AlphaFoldDB" id="A0A644SY17"/>
<organism evidence="1">
    <name type="scientific">bioreactor metagenome</name>
    <dbReference type="NCBI Taxonomy" id="1076179"/>
    <lineage>
        <taxon>unclassified sequences</taxon>
        <taxon>metagenomes</taxon>
        <taxon>ecological metagenomes</taxon>
    </lineage>
</organism>
<reference evidence="1" key="1">
    <citation type="submission" date="2019-08" db="EMBL/GenBank/DDBJ databases">
        <authorList>
            <person name="Kucharzyk K."/>
            <person name="Murdoch R.W."/>
            <person name="Higgins S."/>
            <person name="Loffler F."/>
        </authorList>
    </citation>
    <scope>NUCLEOTIDE SEQUENCE</scope>
</reference>
<sequence length="270" mass="30206">MGLTENARITLDNVVKYIEGDGLEQFVEKSLFYKSMNIEVPAMKWSSLNKMAVLSRTMNLDCRGFDQWNKAGRRVKKGAKSAFILVPVTVKKPKEEDTEGDEVSKLVGFRCCPVFASDQTEGEPLPYEGQEGSRFEIDKLPLKAVADHLGVKVCPGLTVNAYGFFKPESKEIVLGSDDITTWFHELGHAIDNEIEGESDDYAFNEVVAELTSSTLCKTMGYQGHLEHTKAYIKEYKGKAHVAFTLAHVVDRVIQIFEYIAGYMSIISNEV</sequence>